<sequence>MAPRTLQMITCFNIAIHVPLPAKEATIALGSPKKRPWAREIKRKILAPVRRERIIPVRKEEPCDVHVEKQTTTPAQSARPVLKRGIIKLPRGDDGSPEAAIVGIAGDGVRKRKGRRVRFDLSPEEETIVAVALVNPPSFPKGVLGEPPESFRHSGPEMTVAFLASVVAGDADSTTPIDHDDELVSRRKERMEACSRRLSYLRDYCPFQREGDEEEDDGTPETTTTTAENDHAEEALPRVETGLPFGCSESEAEFVKAIRSGYLLKDDFVSRHAYERSHEQFSCNRIA</sequence>
<evidence type="ECO:0000313" key="3">
    <source>
        <dbReference type="Proteomes" id="UP000636709"/>
    </source>
</evidence>
<dbReference type="OrthoDB" id="691012at2759"/>
<comment type="caution">
    <text evidence="2">The sequence shown here is derived from an EMBL/GenBank/DDBJ whole genome shotgun (WGS) entry which is preliminary data.</text>
</comment>
<feature type="region of interest" description="Disordered" evidence="1">
    <location>
        <begin position="208"/>
        <end position="233"/>
    </location>
</feature>
<proteinExistence type="predicted"/>
<evidence type="ECO:0000313" key="2">
    <source>
        <dbReference type="EMBL" id="KAF8718693.1"/>
    </source>
</evidence>
<organism evidence="2 3">
    <name type="scientific">Digitaria exilis</name>
    <dbReference type="NCBI Taxonomy" id="1010633"/>
    <lineage>
        <taxon>Eukaryota</taxon>
        <taxon>Viridiplantae</taxon>
        <taxon>Streptophyta</taxon>
        <taxon>Embryophyta</taxon>
        <taxon>Tracheophyta</taxon>
        <taxon>Spermatophyta</taxon>
        <taxon>Magnoliopsida</taxon>
        <taxon>Liliopsida</taxon>
        <taxon>Poales</taxon>
        <taxon>Poaceae</taxon>
        <taxon>PACMAD clade</taxon>
        <taxon>Panicoideae</taxon>
        <taxon>Panicodae</taxon>
        <taxon>Paniceae</taxon>
        <taxon>Anthephorinae</taxon>
        <taxon>Digitaria</taxon>
    </lineage>
</organism>
<dbReference type="AlphaFoldDB" id="A0A835C389"/>
<accession>A0A835C389</accession>
<evidence type="ECO:0000256" key="1">
    <source>
        <dbReference type="SAM" id="MobiDB-lite"/>
    </source>
</evidence>
<gene>
    <name evidence="2" type="ORF">HU200_024994</name>
</gene>
<reference evidence="2" key="1">
    <citation type="submission" date="2020-07" db="EMBL/GenBank/DDBJ databases">
        <title>Genome sequence and genetic diversity analysis of an under-domesticated orphan crop, white fonio (Digitaria exilis).</title>
        <authorList>
            <person name="Bennetzen J.L."/>
            <person name="Chen S."/>
            <person name="Ma X."/>
            <person name="Wang X."/>
            <person name="Yssel A.E.J."/>
            <person name="Chaluvadi S.R."/>
            <person name="Johnson M."/>
            <person name="Gangashetty P."/>
            <person name="Hamidou F."/>
            <person name="Sanogo M.D."/>
            <person name="Zwaenepoel A."/>
            <person name="Wallace J."/>
            <person name="Van De Peer Y."/>
            <person name="Van Deynze A."/>
        </authorList>
    </citation>
    <scope>NUCLEOTIDE SEQUENCE</scope>
    <source>
        <tissue evidence="2">Leaves</tissue>
    </source>
</reference>
<dbReference type="Proteomes" id="UP000636709">
    <property type="component" value="Unassembled WGS sequence"/>
</dbReference>
<protein>
    <submittedName>
        <fullName evidence="2">Uncharacterized protein</fullName>
    </submittedName>
</protein>
<dbReference type="EMBL" id="JACEFO010001706">
    <property type="protein sequence ID" value="KAF8718693.1"/>
    <property type="molecule type" value="Genomic_DNA"/>
</dbReference>
<keyword evidence="3" id="KW-1185">Reference proteome</keyword>
<name>A0A835C389_9POAL</name>